<gene>
    <name evidence="2" type="ORF">NDI38_04065</name>
</gene>
<dbReference type="EMBL" id="JAMPLM010000002">
    <property type="protein sequence ID" value="MEP1057601.1"/>
    <property type="molecule type" value="Genomic_DNA"/>
</dbReference>
<comment type="caution">
    <text evidence="2">The sequence shown here is derived from an EMBL/GenBank/DDBJ whole genome shotgun (WGS) entry which is preliminary data.</text>
</comment>
<feature type="compositionally biased region" description="Basic and acidic residues" evidence="1">
    <location>
        <begin position="308"/>
        <end position="348"/>
    </location>
</feature>
<proteinExistence type="predicted"/>
<protein>
    <submittedName>
        <fullName evidence="2">DUF2213 domain-containing protein</fullName>
    </submittedName>
</protein>
<organism evidence="2 3">
    <name type="scientific">Stenomitos frigidus AS-A4</name>
    <dbReference type="NCBI Taxonomy" id="2933935"/>
    <lineage>
        <taxon>Bacteria</taxon>
        <taxon>Bacillati</taxon>
        <taxon>Cyanobacteriota</taxon>
        <taxon>Cyanophyceae</taxon>
        <taxon>Leptolyngbyales</taxon>
        <taxon>Leptolyngbyaceae</taxon>
        <taxon>Stenomitos</taxon>
    </lineage>
</organism>
<evidence type="ECO:0000256" key="1">
    <source>
        <dbReference type="SAM" id="MobiDB-lite"/>
    </source>
</evidence>
<accession>A0ABV0KEW4</accession>
<keyword evidence="3" id="KW-1185">Reference proteome</keyword>
<sequence>MATAIRFNQLATIERFDSRDGVMTVTAIAREPGILTYRNADGSTRRELVSREFLRRTDSDGKPLVAQLADLPVTREHPPCLLRNDDALLEKYQVGRTQNKVHVFDDGRVQVTFDVYDPETQDDIRFGRKDGVSVGYETNVRNDAGEWHGEAFDALQDEPMRKDHMAVCSKPRAAGAKIKTFRFDSADTNDIAWQIEPAIEAPIPTVRKDAPVADKYQIELTTPQGKRPFWVPMDLYIEIKERGLDDCGCHADAADMVPVFDTTEEEYRVDSEGELWRFDKKTGTGKKCPGGYSIPASKNCNPKTQVKKNQERTQQLREKFSDGTKRAAVDKKRVEQNRLRGITPEKGKALSNVSKSASSRSKSGFSDFSRQSAPKKGKNKPSKQAITAAAETNRAKGAARNKRLAEAGLNF</sequence>
<feature type="region of interest" description="Disordered" evidence="1">
    <location>
        <begin position="287"/>
        <end position="411"/>
    </location>
</feature>
<name>A0ABV0KEW4_9CYAN</name>
<dbReference type="RefSeq" id="WP_348250420.1">
    <property type="nucleotide sequence ID" value="NZ_JAMPLM010000002.1"/>
</dbReference>
<feature type="compositionally biased region" description="Low complexity" evidence="1">
    <location>
        <begin position="351"/>
        <end position="370"/>
    </location>
</feature>
<evidence type="ECO:0000313" key="3">
    <source>
        <dbReference type="Proteomes" id="UP001476950"/>
    </source>
</evidence>
<evidence type="ECO:0000313" key="2">
    <source>
        <dbReference type="EMBL" id="MEP1057601.1"/>
    </source>
</evidence>
<dbReference type="Pfam" id="PF09979">
    <property type="entry name" value="DUF2213"/>
    <property type="match status" value="1"/>
</dbReference>
<dbReference type="Proteomes" id="UP001476950">
    <property type="component" value="Unassembled WGS sequence"/>
</dbReference>
<dbReference type="InterPro" id="IPR016913">
    <property type="entry name" value="UCP029215"/>
</dbReference>
<reference evidence="2 3" key="1">
    <citation type="submission" date="2022-04" db="EMBL/GenBank/DDBJ databases">
        <title>Positive selection, recombination, and allopatry shape intraspecific diversity of widespread and dominant cyanobacteria.</title>
        <authorList>
            <person name="Wei J."/>
            <person name="Shu W."/>
            <person name="Hu C."/>
        </authorList>
    </citation>
    <scope>NUCLEOTIDE SEQUENCE [LARGE SCALE GENOMIC DNA]</scope>
    <source>
        <strain evidence="2 3">AS-A4</strain>
    </source>
</reference>